<name>A0A438D5S5_VITVI</name>
<evidence type="ECO:0000313" key="3">
    <source>
        <dbReference type="Proteomes" id="UP000288805"/>
    </source>
</evidence>
<sequence length="54" mass="6230">MELELKVGSRICGYRWSINLVIVHLTVDTFMTLGFSSYIQISDCHLRTMCLHVV</sequence>
<dbReference type="EMBL" id="QGNW01001784">
    <property type="protein sequence ID" value="RVW30848.1"/>
    <property type="molecule type" value="Genomic_DNA"/>
</dbReference>
<gene>
    <name evidence="2" type="ORF">CK203_044513</name>
    <name evidence="1" type="ORF">CK203_116069</name>
</gene>
<organism evidence="1 3">
    <name type="scientific">Vitis vinifera</name>
    <name type="common">Grape</name>
    <dbReference type="NCBI Taxonomy" id="29760"/>
    <lineage>
        <taxon>Eukaryota</taxon>
        <taxon>Viridiplantae</taxon>
        <taxon>Streptophyta</taxon>
        <taxon>Embryophyta</taxon>
        <taxon>Tracheophyta</taxon>
        <taxon>Spermatophyta</taxon>
        <taxon>Magnoliopsida</taxon>
        <taxon>eudicotyledons</taxon>
        <taxon>Gunneridae</taxon>
        <taxon>Pentapetalae</taxon>
        <taxon>rosids</taxon>
        <taxon>Vitales</taxon>
        <taxon>Vitaceae</taxon>
        <taxon>Viteae</taxon>
        <taxon>Vitis</taxon>
    </lineage>
</organism>
<protein>
    <submittedName>
        <fullName evidence="1">Uncharacterized protein</fullName>
    </submittedName>
</protein>
<dbReference type="AlphaFoldDB" id="A0A438D5S5"/>
<accession>A0A438D5S5</accession>
<comment type="caution">
    <text evidence="1">The sequence shown here is derived from an EMBL/GenBank/DDBJ whole genome shotgun (WGS) entry which is preliminary data.</text>
</comment>
<dbReference type="EMBL" id="QGNW01000250">
    <property type="protein sequence ID" value="RVW81706.1"/>
    <property type="molecule type" value="Genomic_DNA"/>
</dbReference>
<proteinExistence type="predicted"/>
<reference evidence="1 3" key="1">
    <citation type="journal article" date="2018" name="PLoS Genet.">
        <title>Population sequencing reveals clonal diversity and ancestral inbreeding in the grapevine cultivar Chardonnay.</title>
        <authorList>
            <person name="Roach M.J."/>
            <person name="Johnson D.L."/>
            <person name="Bohlmann J."/>
            <person name="van Vuuren H.J."/>
            <person name="Jones S.J."/>
            <person name="Pretorius I.S."/>
            <person name="Schmidt S.A."/>
            <person name="Borneman A.R."/>
        </authorList>
    </citation>
    <scope>NUCLEOTIDE SEQUENCE [LARGE SCALE GENOMIC DNA]</scope>
    <source>
        <strain evidence="3">cv. Chardonnay</strain>
        <strain evidence="1">I10V1</strain>
        <tissue evidence="1">Leaf</tissue>
    </source>
</reference>
<evidence type="ECO:0000313" key="1">
    <source>
        <dbReference type="EMBL" id="RVW30848.1"/>
    </source>
</evidence>
<dbReference type="Proteomes" id="UP000288805">
    <property type="component" value="Unassembled WGS sequence"/>
</dbReference>
<evidence type="ECO:0000313" key="2">
    <source>
        <dbReference type="EMBL" id="RVW81706.1"/>
    </source>
</evidence>